<feature type="region of interest" description="Disordered" evidence="1">
    <location>
        <begin position="28"/>
        <end position="167"/>
    </location>
</feature>
<gene>
    <name evidence="3" type="ORF">MCOR_16160</name>
</gene>
<dbReference type="Pfam" id="PF22064">
    <property type="entry name" value="Cep192_D2"/>
    <property type="match status" value="1"/>
</dbReference>
<dbReference type="Pfam" id="PF25763">
    <property type="entry name" value="Aurora-A_bind_CEP192"/>
    <property type="match status" value="1"/>
</dbReference>
<feature type="region of interest" description="Disordered" evidence="1">
    <location>
        <begin position="534"/>
        <end position="639"/>
    </location>
</feature>
<dbReference type="Pfam" id="PF22060">
    <property type="entry name" value="Cep192_D1"/>
    <property type="match status" value="1"/>
</dbReference>
<dbReference type="Gene3D" id="2.60.40.10">
    <property type="entry name" value="Immunoglobulins"/>
    <property type="match status" value="1"/>
</dbReference>
<dbReference type="InterPro" id="IPR054086">
    <property type="entry name" value="Cep192-like_D2"/>
</dbReference>
<dbReference type="InterPro" id="IPR054089">
    <property type="entry name" value="Cep192-like_D3"/>
</dbReference>
<dbReference type="GO" id="GO:0090222">
    <property type="term" value="P:centrosome-templated microtubule nucleation"/>
    <property type="evidence" value="ECO:0007669"/>
    <property type="project" value="InterPro"/>
</dbReference>
<dbReference type="EMBL" id="CACVKT020002843">
    <property type="protein sequence ID" value="CAC5380180.1"/>
    <property type="molecule type" value="Genomic_DNA"/>
</dbReference>
<keyword evidence="4" id="KW-1185">Reference proteome</keyword>
<feature type="compositionally biased region" description="Polar residues" evidence="1">
    <location>
        <begin position="591"/>
        <end position="611"/>
    </location>
</feature>
<feature type="compositionally biased region" description="Low complexity" evidence="1">
    <location>
        <begin position="892"/>
        <end position="906"/>
    </location>
</feature>
<evidence type="ECO:0000259" key="2">
    <source>
        <dbReference type="PROSITE" id="PS50202"/>
    </source>
</evidence>
<dbReference type="InterPro" id="IPR039103">
    <property type="entry name" value="Spd-2/CEP192"/>
</dbReference>
<sequence>MEDGQPFQCNGHKLFPSLSKVTLFDDIGSNDDLRDVEGKQTGQSSEIDTEDELEMARQSMGLEREVGAGQCSDNRASIPRPGVEGTSQQESSGTQLSIAMRQSAEGDVVTSPVPGDGGGGGDGSSGSDNEDTRRSTDAKNFLDTFRSNFKPVMPPPSGSLDIEEQRVKPMGDDLLTEKGMDRYSNYQAHTMEEESLLQSRYLAPTPMFNASESTSQLRWSVDNTADYQTDPGNRLEASGFNAEDVFSTQQDDNPFGEVNNSFGSFGASPPPRQSHDMTPPGEMTLEPPVSPRTSVDSKSHRGSSPHKFDQPKFSTASPQTRQSLRNSQKSLQDVKLEGKTGADLAYVSSLSTEAAEQKALVDDMVAQGNLGVNFTINEDFMSADRAKDFLDTDEKEFEKENIFREDEKMDSDVFPDCDSWSYKSKIADGGDDDLCRISVGQFMKSRSGQLGSLDGDGPRPDFGMIIKTPPSDRKAYPLLETTLTEPEQTSSIEDDGTLHMSDGTLHMSDISRFMSSVSMSKDPKEIANMVMAWSQKQSTHKTSKLPVRKGTSLKFRDQKLSSEDMSLSEIPELQNSVDGEKTKDIRRSNEKSVSVSQEKTLNTFSYENKTNPDGEESDREENNKPRHSVITPPKLSSENFVVDGYSPRLSISRTKSPVRSDRLNQSSERFINPQRDNEVPQVTSACQTEEASFSLGTSASLSARNSMNVTSGNNDIVKDGRSPRGNTSGWAGHHIPDGTEYSKSSELHHVMSRQELVGTEDIQLVDSRGFDAISDKHSVPQQIPIQKRHSDFDPKKHHAMLKTQGNKHKHSHSAESLPLNRHNENLTSTPVKKYDPLGEFKSLDALGKTSPNSHLSELNYHKSQAGDQQFSHTLPETLYAQPKTSSDVKSFYTTQTTSGQTYSQNTGDLVAQNRALTSTSSSHEHSTMPVEHARQRALDDKCLMPPPQIPSFRHDLLPRQPPQDQPTLLTSDSMLSRDFAKEYLVRENPGRLLNRNVHPKPVEHPIDSHDMLPHRDSDIPLPTHYDFMADNMNISSRLPVYQSTPYNNRNDTTIITPSSMHTMMSTGMMHELQAENLTVMEDECSYTRTSPRSDGHQLRTPPRLSAVTASRMLHFDDVCCVGISIERKLELTNPTNSWLECYLQVQEWTIDGREVNIMNYLPFEMKRKVIIEPHTTENVTVIFIPKLAGAYVASLNVTSSLFLQDNSVHIQKIPTVVTLQAIAEDPQIQVRTESNNKCMNFGEVAWGSCHELSLQIINRGRATIPLRLSILLSQGSWHAFSFDTKMADVSVISRSNRPQSAAIGRTVMPLSVEGRTVDTDPTVYDIKIYCRPPEKQYSRAMSQYPPTEMYARIEVEVDTPSHLPLISSIDLKSVVGVAKLHLSRQLEMLQFKTSVNQRANQTFNLRNAGNIHMELLLGVTEYPEFFTVNPSQFTIPPGQERPVTVTILPSTGISV</sequence>
<dbReference type="GO" id="GO:0051298">
    <property type="term" value="P:centrosome duplication"/>
    <property type="evidence" value="ECO:0007669"/>
    <property type="project" value="InterPro"/>
</dbReference>
<dbReference type="InterPro" id="IPR057662">
    <property type="entry name" value="CEP192_Aurora-A_bind"/>
</dbReference>
<dbReference type="Pfam" id="PF22067">
    <property type="entry name" value="Cep192_D3"/>
    <property type="match status" value="1"/>
</dbReference>
<dbReference type="PANTHER" id="PTHR16029:SF11">
    <property type="entry name" value="CENTROSOMAL PROTEIN OF 192 KDA"/>
    <property type="match status" value="1"/>
</dbReference>
<dbReference type="Proteomes" id="UP000507470">
    <property type="component" value="Unassembled WGS sequence"/>
</dbReference>
<dbReference type="GO" id="GO:0071539">
    <property type="term" value="P:protein localization to centrosome"/>
    <property type="evidence" value="ECO:0007669"/>
    <property type="project" value="InterPro"/>
</dbReference>
<feature type="compositionally biased region" description="Basic and acidic residues" evidence="1">
    <location>
        <begin position="578"/>
        <end position="590"/>
    </location>
</feature>
<feature type="compositionally biased region" description="Basic residues" evidence="1">
    <location>
        <begin position="538"/>
        <end position="547"/>
    </location>
</feature>
<proteinExistence type="predicted"/>
<feature type="compositionally biased region" description="Polar residues" evidence="1">
    <location>
        <begin position="85"/>
        <end position="97"/>
    </location>
</feature>
<feature type="compositionally biased region" description="Polar residues" evidence="1">
    <location>
        <begin position="312"/>
        <end position="331"/>
    </location>
</feature>
<evidence type="ECO:0000313" key="4">
    <source>
        <dbReference type="Proteomes" id="UP000507470"/>
    </source>
</evidence>
<feature type="region of interest" description="Disordered" evidence="1">
    <location>
        <begin position="881"/>
        <end position="906"/>
    </location>
</feature>
<name>A0A6J8BA20_MYTCO</name>
<dbReference type="InterPro" id="IPR054085">
    <property type="entry name" value="Cep192-like_D1"/>
</dbReference>
<feature type="domain" description="MSP" evidence="2">
    <location>
        <begin position="1379"/>
        <end position="1455"/>
    </location>
</feature>
<dbReference type="PANTHER" id="PTHR16029">
    <property type="entry name" value="CENTROSOMAL PROTEIN OF 192 KDA"/>
    <property type="match status" value="1"/>
</dbReference>
<dbReference type="OrthoDB" id="67059at2759"/>
<feature type="region of interest" description="Disordered" evidence="1">
    <location>
        <begin position="790"/>
        <end position="834"/>
    </location>
</feature>
<accession>A0A6J8BA20</accession>
<dbReference type="GO" id="GO:0005814">
    <property type="term" value="C:centriole"/>
    <property type="evidence" value="ECO:0007669"/>
    <property type="project" value="TreeGrafter"/>
</dbReference>
<dbReference type="PROSITE" id="PS50202">
    <property type="entry name" value="MSP"/>
    <property type="match status" value="1"/>
</dbReference>
<reference evidence="3 4" key="1">
    <citation type="submission" date="2020-06" db="EMBL/GenBank/DDBJ databases">
        <authorList>
            <person name="Li R."/>
            <person name="Bekaert M."/>
        </authorList>
    </citation>
    <scope>NUCLEOTIDE SEQUENCE [LARGE SCALE GENOMIC DNA]</scope>
    <source>
        <strain evidence="4">wild</strain>
    </source>
</reference>
<feature type="compositionally biased region" description="Polar residues" evidence="1">
    <location>
        <begin position="246"/>
        <end position="263"/>
    </location>
</feature>
<evidence type="ECO:0000313" key="3">
    <source>
        <dbReference type="EMBL" id="CAC5380180.1"/>
    </source>
</evidence>
<protein>
    <submittedName>
        <fullName evidence="3">CEP192</fullName>
    </submittedName>
</protein>
<feature type="compositionally biased region" description="Basic residues" evidence="1">
    <location>
        <begin position="795"/>
        <end position="811"/>
    </location>
</feature>
<dbReference type="GO" id="GO:0000242">
    <property type="term" value="C:pericentriolar material"/>
    <property type="evidence" value="ECO:0007669"/>
    <property type="project" value="TreeGrafter"/>
</dbReference>
<dbReference type="GO" id="GO:0090307">
    <property type="term" value="P:mitotic spindle assembly"/>
    <property type="evidence" value="ECO:0007669"/>
    <property type="project" value="TreeGrafter"/>
</dbReference>
<feature type="compositionally biased region" description="Polar residues" evidence="1">
    <location>
        <begin position="705"/>
        <end position="714"/>
    </location>
</feature>
<feature type="region of interest" description="Disordered" evidence="1">
    <location>
        <begin position="705"/>
        <end position="745"/>
    </location>
</feature>
<feature type="compositionally biased region" description="Gly residues" evidence="1">
    <location>
        <begin position="115"/>
        <end position="124"/>
    </location>
</feature>
<feature type="compositionally biased region" description="Basic and acidic residues" evidence="1">
    <location>
        <begin position="1000"/>
        <end position="1013"/>
    </location>
</feature>
<dbReference type="InterPro" id="IPR013783">
    <property type="entry name" value="Ig-like_fold"/>
</dbReference>
<dbReference type="GO" id="GO:0019901">
    <property type="term" value="F:protein kinase binding"/>
    <property type="evidence" value="ECO:0007669"/>
    <property type="project" value="TreeGrafter"/>
</dbReference>
<feature type="region of interest" description="Disordered" evidence="1">
    <location>
        <begin position="994"/>
        <end position="1013"/>
    </location>
</feature>
<dbReference type="GO" id="GO:0005737">
    <property type="term" value="C:cytoplasm"/>
    <property type="evidence" value="ECO:0007669"/>
    <property type="project" value="TreeGrafter"/>
</dbReference>
<feature type="region of interest" description="Disordered" evidence="1">
    <location>
        <begin position="224"/>
        <end position="333"/>
    </location>
</feature>
<organism evidence="3 4">
    <name type="scientific">Mytilus coruscus</name>
    <name type="common">Sea mussel</name>
    <dbReference type="NCBI Taxonomy" id="42192"/>
    <lineage>
        <taxon>Eukaryota</taxon>
        <taxon>Metazoa</taxon>
        <taxon>Spiralia</taxon>
        <taxon>Lophotrochozoa</taxon>
        <taxon>Mollusca</taxon>
        <taxon>Bivalvia</taxon>
        <taxon>Autobranchia</taxon>
        <taxon>Pteriomorphia</taxon>
        <taxon>Mytilida</taxon>
        <taxon>Mytiloidea</taxon>
        <taxon>Mytilidae</taxon>
        <taxon>Mytilinae</taxon>
        <taxon>Mytilus</taxon>
    </lineage>
</organism>
<dbReference type="InterPro" id="IPR000535">
    <property type="entry name" value="MSP_dom"/>
</dbReference>
<evidence type="ECO:0000256" key="1">
    <source>
        <dbReference type="SAM" id="MobiDB-lite"/>
    </source>
</evidence>